<feature type="binding site" evidence="5">
    <location>
        <position position="165"/>
    </location>
    <ligand>
        <name>Zn(2+)</name>
        <dbReference type="ChEBI" id="CHEBI:29105"/>
    </ligand>
</feature>
<comment type="caution">
    <text evidence="7">The sequence shown here is derived from an EMBL/GenBank/DDBJ whole genome shotgun (WGS) entry which is preliminary data.</text>
</comment>
<dbReference type="GO" id="GO:0009744">
    <property type="term" value="P:response to sucrose"/>
    <property type="evidence" value="ECO:0007669"/>
    <property type="project" value="UniProtKB-ARBA"/>
</dbReference>
<gene>
    <name evidence="7" type="ORF">HYC85_001216</name>
</gene>
<reference evidence="8" key="1">
    <citation type="journal article" date="2020" name="Nat. Commun.">
        <title>Genome assembly of wild tea tree DASZ reveals pedigree and selection history of tea varieties.</title>
        <authorList>
            <person name="Zhang W."/>
            <person name="Zhang Y."/>
            <person name="Qiu H."/>
            <person name="Guo Y."/>
            <person name="Wan H."/>
            <person name="Zhang X."/>
            <person name="Scossa F."/>
            <person name="Alseekh S."/>
            <person name="Zhang Q."/>
            <person name="Wang P."/>
            <person name="Xu L."/>
            <person name="Schmidt M.H."/>
            <person name="Jia X."/>
            <person name="Li D."/>
            <person name="Zhu A."/>
            <person name="Guo F."/>
            <person name="Chen W."/>
            <person name="Ni D."/>
            <person name="Usadel B."/>
            <person name="Fernie A.R."/>
            <person name="Wen W."/>
        </authorList>
    </citation>
    <scope>NUCLEOTIDE SEQUENCE [LARGE SCALE GENOMIC DNA]</scope>
    <source>
        <strain evidence="8">cv. G240</strain>
    </source>
</reference>
<keyword evidence="8" id="KW-1185">Reference proteome</keyword>
<dbReference type="PANTHER" id="PTHR20855">
    <property type="entry name" value="ADIPOR/PROGESTIN RECEPTOR-RELATED"/>
    <property type="match status" value="1"/>
</dbReference>
<sequence length="291" mass="32501">MLLIRKFLDGLAPSRTSLLAIPNAGMFFFWRLDYAGISLMIVCSFFAPIYYAFSYNPYSRFLYLTSISLLGILLIITLLAPALSTPCFRSFKASFFLTMGFSGVIPTAQAVVLFWGHPQMLLALGYELVIGVLYAVGVSFYMSRIPERWKFGAFDIAGHSHQIFHVFVVAGALAHSAATLLAMNWRRGLANCERALGLHATVQTQCHEIHRHASCCLWLHCSVPLKIVPTSVTLLNHLVYTVGGHRPRDDAIDQDRKPQMNRTYNIVPAKERNLTGTILLETCIAMQVRSA</sequence>
<protein>
    <submittedName>
        <fullName evidence="7">Uncharacterized protein</fullName>
    </submittedName>
</protein>
<organism evidence="7 8">
    <name type="scientific">Camellia sinensis</name>
    <name type="common">Tea plant</name>
    <name type="synonym">Thea sinensis</name>
    <dbReference type="NCBI Taxonomy" id="4442"/>
    <lineage>
        <taxon>Eukaryota</taxon>
        <taxon>Viridiplantae</taxon>
        <taxon>Streptophyta</taxon>
        <taxon>Embryophyta</taxon>
        <taxon>Tracheophyta</taxon>
        <taxon>Spermatophyta</taxon>
        <taxon>Magnoliopsida</taxon>
        <taxon>eudicotyledons</taxon>
        <taxon>Gunneridae</taxon>
        <taxon>Pentapetalae</taxon>
        <taxon>asterids</taxon>
        <taxon>Ericales</taxon>
        <taxon>Theaceae</taxon>
        <taxon>Camellia</taxon>
    </lineage>
</organism>
<keyword evidence="3 6" id="KW-1133">Transmembrane helix</keyword>
<feature type="transmembrane region" description="Helical" evidence="6">
    <location>
        <begin position="61"/>
        <end position="83"/>
    </location>
</feature>
<keyword evidence="5" id="KW-0479">Metal-binding</keyword>
<keyword evidence="5" id="KW-0862">Zinc</keyword>
<evidence type="ECO:0000313" key="8">
    <source>
        <dbReference type="Proteomes" id="UP000593564"/>
    </source>
</evidence>
<feature type="transmembrane region" description="Helical" evidence="6">
    <location>
        <begin position="95"/>
        <end position="115"/>
    </location>
</feature>
<dbReference type="Pfam" id="PF03006">
    <property type="entry name" value="HlyIII"/>
    <property type="match status" value="1"/>
</dbReference>
<dbReference type="GO" id="GO:0009725">
    <property type="term" value="P:response to hormone"/>
    <property type="evidence" value="ECO:0007669"/>
    <property type="project" value="UniProtKB-ARBA"/>
</dbReference>
<dbReference type="EMBL" id="JACBKZ010000001">
    <property type="protein sequence ID" value="KAF5960007.1"/>
    <property type="molecule type" value="Genomic_DNA"/>
</dbReference>
<dbReference type="PANTHER" id="PTHR20855:SF100">
    <property type="entry name" value="HEPTAHELICAL TRANSMEMBRANE PROTEIN 2"/>
    <property type="match status" value="1"/>
</dbReference>
<evidence type="ECO:0000256" key="5">
    <source>
        <dbReference type="PIRSR" id="PIRSR604254-1"/>
    </source>
</evidence>
<proteinExistence type="predicted"/>
<reference evidence="7 8" key="2">
    <citation type="submission" date="2020-07" db="EMBL/GenBank/DDBJ databases">
        <title>Genome assembly of wild tea tree DASZ reveals pedigree and selection history of tea varieties.</title>
        <authorList>
            <person name="Zhang W."/>
        </authorList>
    </citation>
    <scope>NUCLEOTIDE SEQUENCE [LARGE SCALE GENOMIC DNA]</scope>
    <source>
        <strain evidence="8">cv. G240</strain>
        <tissue evidence="7">Leaf</tissue>
    </source>
</reference>
<feature type="transmembrane region" description="Helical" evidence="6">
    <location>
        <begin position="37"/>
        <end position="55"/>
    </location>
</feature>
<feature type="transmembrane region" description="Helical" evidence="6">
    <location>
        <begin position="163"/>
        <end position="185"/>
    </location>
</feature>
<feature type="binding site" evidence="5">
    <location>
        <position position="161"/>
    </location>
    <ligand>
        <name>Zn(2+)</name>
        <dbReference type="ChEBI" id="CHEBI:29105"/>
    </ligand>
</feature>
<dbReference type="GO" id="GO:0046872">
    <property type="term" value="F:metal ion binding"/>
    <property type="evidence" value="ECO:0007669"/>
    <property type="project" value="UniProtKB-KW"/>
</dbReference>
<comment type="subcellular location">
    <subcellularLocation>
        <location evidence="1">Membrane</location>
        <topology evidence="1">Multi-pass membrane protein</topology>
    </subcellularLocation>
</comment>
<dbReference type="GO" id="GO:0016020">
    <property type="term" value="C:membrane"/>
    <property type="evidence" value="ECO:0007669"/>
    <property type="project" value="UniProtKB-SubCell"/>
</dbReference>
<dbReference type="InterPro" id="IPR004254">
    <property type="entry name" value="AdipoR/HlyIII-related"/>
</dbReference>
<keyword evidence="4 6" id="KW-0472">Membrane</keyword>
<name>A0A7J7I601_CAMSI</name>
<dbReference type="Proteomes" id="UP000593564">
    <property type="component" value="Unassembled WGS sequence"/>
</dbReference>
<evidence type="ECO:0000256" key="4">
    <source>
        <dbReference type="ARBA" id="ARBA00023136"/>
    </source>
</evidence>
<evidence type="ECO:0000256" key="6">
    <source>
        <dbReference type="SAM" id="Phobius"/>
    </source>
</evidence>
<evidence type="ECO:0000256" key="3">
    <source>
        <dbReference type="ARBA" id="ARBA00022989"/>
    </source>
</evidence>
<dbReference type="GO" id="GO:0038023">
    <property type="term" value="F:signaling receptor activity"/>
    <property type="evidence" value="ECO:0007669"/>
    <property type="project" value="TreeGrafter"/>
</dbReference>
<evidence type="ECO:0000256" key="1">
    <source>
        <dbReference type="ARBA" id="ARBA00004141"/>
    </source>
</evidence>
<dbReference type="AlphaFoldDB" id="A0A7J7I601"/>
<feature type="transmembrane region" description="Helical" evidence="6">
    <location>
        <begin position="121"/>
        <end position="142"/>
    </location>
</feature>
<evidence type="ECO:0000256" key="2">
    <source>
        <dbReference type="ARBA" id="ARBA00022692"/>
    </source>
</evidence>
<evidence type="ECO:0000313" key="7">
    <source>
        <dbReference type="EMBL" id="KAF5960007.1"/>
    </source>
</evidence>
<accession>A0A7J7I601</accession>
<keyword evidence="2 6" id="KW-0812">Transmembrane</keyword>